<accession>A0ABW6LG58</accession>
<keyword evidence="5" id="KW-1185">Reference proteome</keyword>
<feature type="region of interest" description="Disordered" evidence="1">
    <location>
        <begin position="35"/>
        <end position="59"/>
    </location>
</feature>
<proteinExistence type="predicted"/>
<dbReference type="PANTHER" id="PTHR36933">
    <property type="entry name" value="SLL0788 PROTEIN"/>
    <property type="match status" value="1"/>
</dbReference>
<dbReference type="PROSITE" id="PS51257">
    <property type="entry name" value="PROKAR_LIPOPROTEIN"/>
    <property type="match status" value="1"/>
</dbReference>
<evidence type="ECO:0000256" key="2">
    <source>
        <dbReference type="SAM" id="SignalP"/>
    </source>
</evidence>
<dbReference type="PANTHER" id="PTHR36933:SF1">
    <property type="entry name" value="SLL0788 PROTEIN"/>
    <property type="match status" value="1"/>
</dbReference>
<dbReference type="EMBL" id="JBIAFP010000008">
    <property type="protein sequence ID" value="MFE9225994.1"/>
    <property type="molecule type" value="Genomic_DNA"/>
</dbReference>
<keyword evidence="2" id="KW-0732">Signal</keyword>
<name>A0ABW6LG58_9ACTN</name>
<gene>
    <name evidence="4" type="ORF">ACFYM3_15425</name>
</gene>
<dbReference type="Gene3D" id="1.20.1260.10">
    <property type="match status" value="1"/>
</dbReference>
<evidence type="ECO:0000256" key="1">
    <source>
        <dbReference type="SAM" id="MobiDB-lite"/>
    </source>
</evidence>
<comment type="caution">
    <text evidence="4">The sequence shown here is derived from an EMBL/GenBank/DDBJ whole genome shotgun (WGS) entry which is preliminary data.</text>
</comment>
<reference evidence="4 5" key="1">
    <citation type="submission" date="2024-10" db="EMBL/GenBank/DDBJ databases">
        <title>The Natural Products Discovery Center: Release of the First 8490 Sequenced Strains for Exploring Actinobacteria Biosynthetic Diversity.</title>
        <authorList>
            <person name="Kalkreuter E."/>
            <person name="Kautsar S.A."/>
            <person name="Yang D."/>
            <person name="Bader C.D."/>
            <person name="Teijaro C.N."/>
            <person name="Fluegel L."/>
            <person name="Davis C.M."/>
            <person name="Simpson J.R."/>
            <person name="Lauterbach L."/>
            <person name="Steele A.D."/>
            <person name="Gui C."/>
            <person name="Meng S."/>
            <person name="Li G."/>
            <person name="Viehrig K."/>
            <person name="Ye F."/>
            <person name="Su P."/>
            <person name="Kiefer A.F."/>
            <person name="Nichols A."/>
            <person name="Cepeda A.J."/>
            <person name="Yan W."/>
            <person name="Fan B."/>
            <person name="Jiang Y."/>
            <person name="Adhikari A."/>
            <person name="Zheng C.-J."/>
            <person name="Schuster L."/>
            <person name="Cowan T.M."/>
            <person name="Smanski M.J."/>
            <person name="Chevrette M.G."/>
            <person name="De Carvalho L.P.S."/>
            <person name="Shen B."/>
        </authorList>
    </citation>
    <scope>NUCLEOTIDE SEQUENCE [LARGE SCALE GENOMIC DNA]</scope>
    <source>
        <strain evidence="4 5">NPDC007066</strain>
    </source>
</reference>
<evidence type="ECO:0000313" key="5">
    <source>
        <dbReference type="Proteomes" id="UP001601288"/>
    </source>
</evidence>
<evidence type="ECO:0000259" key="3">
    <source>
        <dbReference type="Pfam" id="PF03713"/>
    </source>
</evidence>
<feature type="domain" description="DUF305" evidence="3">
    <location>
        <begin position="64"/>
        <end position="215"/>
    </location>
</feature>
<protein>
    <submittedName>
        <fullName evidence="4">DUF305 domain-containing protein</fullName>
    </submittedName>
</protein>
<dbReference type="InterPro" id="IPR012347">
    <property type="entry name" value="Ferritin-like"/>
</dbReference>
<dbReference type="InterPro" id="IPR005183">
    <property type="entry name" value="DUF305_CopM-like"/>
</dbReference>
<dbReference type="RefSeq" id="WP_358278935.1">
    <property type="nucleotide sequence ID" value="NZ_JBEYGJ010000003.1"/>
</dbReference>
<dbReference type="Pfam" id="PF03713">
    <property type="entry name" value="DUF305"/>
    <property type="match status" value="1"/>
</dbReference>
<organism evidence="4 5">
    <name type="scientific">Streptomyces massasporeus</name>
    <dbReference type="NCBI Taxonomy" id="67324"/>
    <lineage>
        <taxon>Bacteria</taxon>
        <taxon>Bacillati</taxon>
        <taxon>Actinomycetota</taxon>
        <taxon>Actinomycetes</taxon>
        <taxon>Kitasatosporales</taxon>
        <taxon>Streptomycetaceae</taxon>
        <taxon>Streptomyces</taxon>
    </lineage>
</organism>
<dbReference type="Proteomes" id="UP001601288">
    <property type="component" value="Unassembled WGS sequence"/>
</dbReference>
<sequence>MSSSIRTLARRAALVAATGAAALVLAACGGDGADRAAGGAGHGDAGSHAPAATPSPAGAHNAQDVAFAQGMIPHHRQALEMARLAESRASSGTVKDLAGRIEKAQDPEIRTMTGWLKSWAEKVPGGTAGGGMDHSASGHSGMPGMMTGEDMAALEKLTGKAFDVQFLTLMVEHHEGAVEMARTEQSKGRHAAAKAMAGDIVTAQNAEIGEMDKLLGKSGSKSAG</sequence>
<evidence type="ECO:0000313" key="4">
    <source>
        <dbReference type="EMBL" id="MFE9225994.1"/>
    </source>
</evidence>
<feature type="signal peptide" evidence="2">
    <location>
        <begin position="1"/>
        <end position="26"/>
    </location>
</feature>
<feature type="chain" id="PRO_5047227769" evidence="2">
    <location>
        <begin position="27"/>
        <end position="224"/>
    </location>
</feature>